<accession>A0A3E4TT87</accession>
<proteinExistence type="predicted"/>
<organism evidence="1 2">
    <name type="scientific">Hungatella hathewayi</name>
    <dbReference type="NCBI Taxonomy" id="154046"/>
    <lineage>
        <taxon>Bacteria</taxon>
        <taxon>Bacillati</taxon>
        <taxon>Bacillota</taxon>
        <taxon>Clostridia</taxon>
        <taxon>Lachnospirales</taxon>
        <taxon>Lachnospiraceae</taxon>
        <taxon>Hungatella</taxon>
    </lineage>
</organism>
<evidence type="ECO:0000313" key="1">
    <source>
        <dbReference type="EMBL" id="RGL94108.1"/>
    </source>
</evidence>
<name>A0A3E4TT87_9FIRM</name>
<dbReference type="EMBL" id="QSSQ01000055">
    <property type="protein sequence ID" value="RGL94108.1"/>
    <property type="molecule type" value="Genomic_DNA"/>
</dbReference>
<reference evidence="1 2" key="1">
    <citation type="submission" date="2018-08" db="EMBL/GenBank/DDBJ databases">
        <title>A genome reference for cultivated species of the human gut microbiota.</title>
        <authorList>
            <person name="Zou Y."/>
            <person name="Xue W."/>
            <person name="Luo G."/>
        </authorList>
    </citation>
    <scope>NUCLEOTIDE SEQUENCE [LARGE SCALE GENOMIC DNA]</scope>
    <source>
        <strain evidence="1 2">TF05-11AC</strain>
    </source>
</reference>
<evidence type="ECO:0000313" key="2">
    <source>
        <dbReference type="Proteomes" id="UP000261257"/>
    </source>
</evidence>
<sequence length="122" mass="13918">MHIHKFADLAVFDEVGVGGTLPATAEYRDFIKKLHPAQILTGRLTTPLLEVTYSYVTNRGNYKVAKKYLLLRSLHEDIDIEVDMELHDWADAQNKAYPYRRISNVQILEINLIAYATISLVA</sequence>
<dbReference type="AlphaFoldDB" id="A0A3E4TT87"/>
<dbReference type="RefSeq" id="WP_117624059.1">
    <property type="nucleotide sequence ID" value="NZ_CAUFPL010000094.1"/>
</dbReference>
<gene>
    <name evidence="1" type="ORF">DXC39_30010</name>
</gene>
<comment type="caution">
    <text evidence="1">The sequence shown here is derived from an EMBL/GenBank/DDBJ whole genome shotgun (WGS) entry which is preliminary data.</text>
</comment>
<dbReference type="Proteomes" id="UP000261257">
    <property type="component" value="Unassembled WGS sequence"/>
</dbReference>
<protein>
    <submittedName>
        <fullName evidence="1">Uncharacterized protein</fullName>
    </submittedName>
</protein>